<evidence type="ECO:0000313" key="2">
    <source>
        <dbReference type="EMBL" id="KZC08021.1"/>
    </source>
</evidence>
<evidence type="ECO:0000256" key="1">
    <source>
        <dbReference type="SAM" id="MobiDB-lite"/>
    </source>
</evidence>
<accession>A0A154P848</accession>
<proteinExistence type="predicted"/>
<dbReference type="AlphaFoldDB" id="A0A154P848"/>
<dbReference type="Proteomes" id="UP000076502">
    <property type="component" value="Unassembled WGS sequence"/>
</dbReference>
<protein>
    <submittedName>
        <fullName evidence="2">Uncharacterized protein</fullName>
    </submittedName>
</protein>
<reference evidence="2 3" key="1">
    <citation type="submission" date="2015-07" db="EMBL/GenBank/DDBJ databases">
        <title>The genome of Dufourea novaeangliae.</title>
        <authorList>
            <person name="Pan H."/>
            <person name="Kapheim K."/>
        </authorList>
    </citation>
    <scope>NUCLEOTIDE SEQUENCE [LARGE SCALE GENOMIC DNA]</scope>
    <source>
        <strain evidence="2">0120121106</strain>
        <tissue evidence="2">Whole body</tissue>
    </source>
</reference>
<sequence length="175" mass="18193">MAKRDARGGLRNSGGCRNEAAAFLHAAIGPHEGHACASDAHRQFPRHSRNGSRARDNWATTPWMLVRPGRNRRQRGKPTNIELTGVYSASWAQESKLGLEDEDMEINPAEGGVYLHTKEELSGSNDFTLATAPDGRGSREDSGTTIGGGPVAAAAAASVAAPAAAAAATAGYTAA</sequence>
<gene>
    <name evidence="2" type="ORF">WN55_09084</name>
</gene>
<organism evidence="2 3">
    <name type="scientific">Dufourea novaeangliae</name>
    <name type="common">Sweat bee</name>
    <dbReference type="NCBI Taxonomy" id="178035"/>
    <lineage>
        <taxon>Eukaryota</taxon>
        <taxon>Metazoa</taxon>
        <taxon>Ecdysozoa</taxon>
        <taxon>Arthropoda</taxon>
        <taxon>Hexapoda</taxon>
        <taxon>Insecta</taxon>
        <taxon>Pterygota</taxon>
        <taxon>Neoptera</taxon>
        <taxon>Endopterygota</taxon>
        <taxon>Hymenoptera</taxon>
        <taxon>Apocrita</taxon>
        <taxon>Aculeata</taxon>
        <taxon>Apoidea</taxon>
        <taxon>Anthophila</taxon>
        <taxon>Halictidae</taxon>
        <taxon>Rophitinae</taxon>
        <taxon>Dufourea</taxon>
    </lineage>
</organism>
<evidence type="ECO:0000313" key="3">
    <source>
        <dbReference type="Proteomes" id="UP000076502"/>
    </source>
</evidence>
<name>A0A154P848_DUFNO</name>
<dbReference type="EMBL" id="KQ434839">
    <property type="protein sequence ID" value="KZC08021.1"/>
    <property type="molecule type" value="Genomic_DNA"/>
</dbReference>
<feature type="region of interest" description="Disordered" evidence="1">
    <location>
        <begin position="123"/>
        <end position="149"/>
    </location>
</feature>
<keyword evidence="3" id="KW-1185">Reference proteome</keyword>